<dbReference type="OrthoDB" id="2280553at2759"/>
<dbReference type="EMBL" id="CH476733">
    <property type="protein sequence ID" value="EIE78982.1"/>
    <property type="molecule type" value="Genomic_DNA"/>
</dbReference>
<evidence type="ECO:0000313" key="3">
    <source>
        <dbReference type="Proteomes" id="UP000009138"/>
    </source>
</evidence>
<sequence length="200" mass="22380">MIPGANRVKKQEGVGHGLASKHRISKPIKANKSAKTFFRSHHGKNGSHNSKDCYSLKNRAEKSMEKKTIVTSATNHGFKGHACKKDEPRRVLAVSKVEKQEDNQIDKATAEVEAIMEDLSYDCKYPNKNNDKEYSDNSALNLLTPIFIENVKLISLIDTGSDASFIDVISLTKKLKINKVIKITAVALFKDSQNFWNIHP</sequence>
<feature type="region of interest" description="Disordered" evidence="1">
    <location>
        <begin position="1"/>
        <end position="28"/>
    </location>
</feature>
<dbReference type="AlphaFoldDB" id="I1BS02"/>
<evidence type="ECO:0000313" key="2">
    <source>
        <dbReference type="EMBL" id="EIE78982.1"/>
    </source>
</evidence>
<dbReference type="Proteomes" id="UP000009138">
    <property type="component" value="Unassembled WGS sequence"/>
</dbReference>
<reference evidence="2 3" key="1">
    <citation type="journal article" date="2009" name="PLoS Genet.">
        <title>Genomic analysis of the basal lineage fungus Rhizopus oryzae reveals a whole-genome duplication.</title>
        <authorList>
            <person name="Ma L.-J."/>
            <person name="Ibrahim A.S."/>
            <person name="Skory C."/>
            <person name="Grabherr M.G."/>
            <person name="Burger G."/>
            <person name="Butler M."/>
            <person name="Elias M."/>
            <person name="Idnurm A."/>
            <person name="Lang B.F."/>
            <person name="Sone T."/>
            <person name="Abe A."/>
            <person name="Calvo S.E."/>
            <person name="Corrochano L.M."/>
            <person name="Engels R."/>
            <person name="Fu J."/>
            <person name="Hansberg W."/>
            <person name="Kim J.-M."/>
            <person name="Kodira C.D."/>
            <person name="Koehrsen M.J."/>
            <person name="Liu B."/>
            <person name="Miranda-Saavedra D."/>
            <person name="O'Leary S."/>
            <person name="Ortiz-Castellanos L."/>
            <person name="Poulter R."/>
            <person name="Rodriguez-Romero J."/>
            <person name="Ruiz-Herrera J."/>
            <person name="Shen Y.-Q."/>
            <person name="Zeng Q."/>
            <person name="Galagan J."/>
            <person name="Birren B.W."/>
            <person name="Cuomo C.A."/>
            <person name="Wickes B.L."/>
        </authorList>
    </citation>
    <scope>NUCLEOTIDE SEQUENCE [LARGE SCALE GENOMIC DNA]</scope>
    <source>
        <strain evidence="3">RA 99-880 / ATCC MYA-4621 / FGSC 9543 / NRRL 43880</strain>
    </source>
</reference>
<dbReference type="OMA" id="PNGESKC"/>
<proteinExistence type="predicted"/>
<dbReference type="GeneID" id="93610658"/>
<accession>I1BS02</accession>
<dbReference type="VEuPathDB" id="FungiDB:RO3G_03687"/>
<name>I1BS02_RHIO9</name>
<organism evidence="2 3">
    <name type="scientific">Rhizopus delemar (strain RA 99-880 / ATCC MYA-4621 / FGSC 9543 / NRRL 43880)</name>
    <name type="common">Mucormycosis agent</name>
    <name type="synonym">Rhizopus arrhizus var. delemar</name>
    <dbReference type="NCBI Taxonomy" id="246409"/>
    <lineage>
        <taxon>Eukaryota</taxon>
        <taxon>Fungi</taxon>
        <taxon>Fungi incertae sedis</taxon>
        <taxon>Mucoromycota</taxon>
        <taxon>Mucoromycotina</taxon>
        <taxon>Mucoromycetes</taxon>
        <taxon>Mucorales</taxon>
        <taxon>Mucorineae</taxon>
        <taxon>Rhizopodaceae</taxon>
        <taxon>Rhizopus</taxon>
    </lineage>
</organism>
<dbReference type="RefSeq" id="XP_067514378.1">
    <property type="nucleotide sequence ID" value="XM_067658277.1"/>
</dbReference>
<protein>
    <submittedName>
        <fullName evidence="2">Uncharacterized protein</fullName>
    </submittedName>
</protein>
<keyword evidence="3" id="KW-1185">Reference proteome</keyword>
<gene>
    <name evidence="2" type="ORF">RO3G_03687</name>
</gene>
<evidence type="ECO:0000256" key="1">
    <source>
        <dbReference type="SAM" id="MobiDB-lite"/>
    </source>
</evidence>
<dbReference type="InParanoid" id="I1BS02"/>